<accession>A0ABV0T3V2</accession>
<proteinExistence type="predicted"/>
<comment type="caution">
    <text evidence="2">The sequence shown here is derived from an EMBL/GenBank/DDBJ whole genome shotgun (WGS) entry which is preliminary data.</text>
</comment>
<keyword evidence="1" id="KW-0175">Coiled coil</keyword>
<dbReference type="Proteomes" id="UP001482620">
    <property type="component" value="Unassembled WGS sequence"/>
</dbReference>
<sequence length="478" mass="55654">MSSDGIHFFELTISQMSRKQLATILLKYKTRAEQVDELHNQLWQMKTQFCKMERQLQHVEAENEKLAKQLIQVNSEKKALESLEIPGLHQEIKNQCSTNDALSSKIKDYRNQVEKLQLSNKELKRESNKKLHMVDLENRRLQSEILESNEKAKLYENHTNKLKLEISKKNNKLAMKNSEILKEKDKSDFLENKVKQVENQFNELKKKETPFKPNTIEQRLFDSTKEICKARYDLTFGLLTQEIQQRKELQKSLFKKDKQLKEHLQQQENVKGHKQLRKSFDQANNDRIITSLKRRNKILTAKVGALTAEMQRQNKLAEHVKHLKTLYYSEKMKFEDLKEHLKNNGIVLDGFVIGEQESSSETYTTKPKGTFLPPIVGKSLLKPETRPNRIQKIVFQGEVKSQPVCNAETLTQQKFALFKPAPPATRKLQIPSRRIFCLTETRNPVAKKQLSRKNTTGKNDIASSNVQITGTRISYVVK</sequence>
<evidence type="ECO:0000313" key="3">
    <source>
        <dbReference type="Proteomes" id="UP001482620"/>
    </source>
</evidence>
<keyword evidence="3" id="KW-1185">Reference proteome</keyword>
<gene>
    <name evidence="2" type="ORF">ILYODFUR_037657</name>
</gene>
<feature type="coiled-coil region" evidence="1">
    <location>
        <begin position="56"/>
        <end position="207"/>
    </location>
</feature>
<organism evidence="2 3">
    <name type="scientific">Ilyodon furcidens</name>
    <name type="common">goldbreast splitfin</name>
    <dbReference type="NCBI Taxonomy" id="33524"/>
    <lineage>
        <taxon>Eukaryota</taxon>
        <taxon>Metazoa</taxon>
        <taxon>Chordata</taxon>
        <taxon>Craniata</taxon>
        <taxon>Vertebrata</taxon>
        <taxon>Euteleostomi</taxon>
        <taxon>Actinopterygii</taxon>
        <taxon>Neopterygii</taxon>
        <taxon>Teleostei</taxon>
        <taxon>Neoteleostei</taxon>
        <taxon>Acanthomorphata</taxon>
        <taxon>Ovalentaria</taxon>
        <taxon>Atherinomorphae</taxon>
        <taxon>Cyprinodontiformes</taxon>
        <taxon>Goodeidae</taxon>
        <taxon>Ilyodon</taxon>
    </lineage>
</organism>
<evidence type="ECO:0000256" key="1">
    <source>
        <dbReference type="SAM" id="Coils"/>
    </source>
</evidence>
<reference evidence="2 3" key="1">
    <citation type="submission" date="2021-06" db="EMBL/GenBank/DDBJ databases">
        <authorList>
            <person name="Palmer J.M."/>
        </authorList>
    </citation>
    <scope>NUCLEOTIDE SEQUENCE [LARGE SCALE GENOMIC DNA]</scope>
    <source>
        <strain evidence="3">if_2019</strain>
        <tissue evidence="2">Muscle</tissue>
    </source>
</reference>
<dbReference type="EMBL" id="JAHRIQ010020088">
    <property type="protein sequence ID" value="MEQ2227431.1"/>
    <property type="molecule type" value="Genomic_DNA"/>
</dbReference>
<protein>
    <submittedName>
        <fullName evidence="2">Uncharacterized protein</fullName>
    </submittedName>
</protein>
<evidence type="ECO:0000313" key="2">
    <source>
        <dbReference type="EMBL" id="MEQ2227431.1"/>
    </source>
</evidence>
<name>A0ABV0T3V2_9TELE</name>